<sequence length="148" mass="16954">MSVRNDIIANLKTSLEALKTDSYAAEVHTVESFHVDYVNKYKSQTPVLMIIDQGNDERLVYDNTNSLFAFDVQLWGYSSDQNYDTMQKSYNDMVASIKQWIYSNPSLGSYVRDVQFVAGLGVFLDQTHNHALVQVQIRILYYCVNGSF</sequence>
<organism evidence="1">
    <name type="scientific">viral metagenome</name>
    <dbReference type="NCBI Taxonomy" id="1070528"/>
    <lineage>
        <taxon>unclassified sequences</taxon>
        <taxon>metagenomes</taxon>
        <taxon>organismal metagenomes</taxon>
    </lineage>
</organism>
<name>A0A6M3JTC1_9ZZZZ</name>
<gene>
    <name evidence="1" type="ORF">MM415A02434_0008</name>
</gene>
<protein>
    <recommendedName>
        <fullName evidence="2">Tail protein</fullName>
    </recommendedName>
</protein>
<accession>A0A6M3JTC1</accession>
<evidence type="ECO:0008006" key="2">
    <source>
        <dbReference type="Google" id="ProtNLM"/>
    </source>
</evidence>
<evidence type="ECO:0000313" key="1">
    <source>
        <dbReference type="EMBL" id="QJA73200.1"/>
    </source>
</evidence>
<reference evidence="1" key="1">
    <citation type="submission" date="2020-03" db="EMBL/GenBank/DDBJ databases">
        <title>The deep terrestrial virosphere.</title>
        <authorList>
            <person name="Holmfeldt K."/>
            <person name="Nilsson E."/>
            <person name="Simone D."/>
            <person name="Lopez-Fernandez M."/>
            <person name="Wu X."/>
            <person name="de Brujin I."/>
            <person name="Lundin D."/>
            <person name="Andersson A."/>
            <person name="Bertilsson S."/>
            <person name="Dopson M."/>
        </authorList>
    </citation>
    <scope>NUCLEOTIDE SEQUENCE</scope>
    <source>
        <strain evidence="1">MM415A02434</strain>
    </source>
</reference>
<proteinExistence type="predicted"/>
<dbReference type="EMBL" id="MT142009">
    <property type="protein sequence ID" value="QJA73200.1"/>
    <property type="molecule type" value="Genomic_DNA"/>
</dbReference>
<dbReference type="AlphaFoldDB" id="A0A6M3JTC1"/>